<dbReference type="Proteomes" id="UP001177670">
    <property type="component" value="Unassembled WGS sequence"/>
</dbReference>
<feature type="compositionally biased region" description="Basic and acidic residues" evidence="1">
    <location>
        <begin position="205"/>
        <end position="215"/>
    </location>
</feature>
<dbReference type="EMBL" id="JAHYIQ010000004">
    <property type="protein sequence ID" value="KAK1133094.1"/>
    <property type="molecule type" value="Genomic_DNA"/>
</dbReference>
<accession>A0AA40KUC7</accession>
<organism evidence="2 3">
    <name type="scientific">Melipona bicolor</name>
    <dbReference type="NCBI Taxonomy" id="60889"/>
    <lineage>
        <taxon>Eukaryota</taxon>
        <taxon>Metazoa</taxon>
        <taxon>Ecdysozoa</taxon>
        <taxon>Arthropoda</taxon>
        <taxon>Hexapoda</taxon>
        <taxon>Insecta</taxon>
        <taxon>Pterygota</taxon>
        <taxon>Neoptera</taxon>
        <taxon>Endopterygota</taxon>
        <taxon>Hymenoptera</taxon>
        <taxon>Apocrita</taxon>
        <taxon>Aculeata</taxon>
        <taxon>Apoidea</taxon>
        <taxon>Anthophila</taxon>
        <taxon>Apidae</taxon>
        <taxon>Melipona</taxon>
    </lineage>
</organism>
<feature type="region of interest" description="Disordered" evidence="1">
    <location>
        <begin position="199"/>
        <end position="231"/>
    </location>
</feature>
<dbReference type="AlphaFoldDB" id="A0AA40KUC7"/>
<evidence type="ECO:0000313" key="2">
    <source>
        <dbReference type="EMBL" id="KAK1133094.1"/>
    </source>
</evidence>
<protein>
    <submittedName>
        <fullName evidence="2">Uncharacterized protein</fullName>
    </submittedName>
</protein>
<proteinExistence type="predicted"/>
<evidence type="ECO:0000313" key="3">
    <source>
        <dbReference type="Proteomes" id="UP001177670"/>
    </source>
</evidence>
<gene>
    <name evidence="2" type="ORF">K0M31_014453</name>
</gene>
<comment type="caution">
    <text evidence="2">The sequence shown here is derived from an EMBL/GenBank/DDBJ whole genome shotgun (WGS) entry which is preliminary data.</text>
</comment>
<sequence length="231" mass="25859">MGKPDGPDTLDTGSGRDKRALALLRTAPFEEWGRKITWQLASRSRVGRSGDGYAVALNVRTVDDDESAVMMSHRQIITNDNKSSALEVKLIPVDSRPKIITNDNKSSALEVTLNTNKLKTKVCLSYPILNFPKSSVTNNNYNNDNKSALKVKLNTSRLKTKDNNYNNDNKSALKVKLNTSRLKTKGCLSYPILNFPNSSGKFLKPRGDRTNRQESRVTVPPQLRTDRKPLR</sequence>
<reference evidence="2" key="1">
    <citation type="submission" date="2021-10" db="EMBL/GenBank/DDBJ databases">
        <title>Melipona bicolor Genome sequencing and assembly.</title>
        <authorList>
            <person name="Araujo N.S."/>
            <person name="Arias M.C."/>
        </authorList>
    </citation>
    <scope>NUCLEOTIDE SEQUENCE</scope>
    <source>
        <strain evidence="2">USP_2M_L1-L4_2017</strain>
        <tissue evidence="2">Whole body</tissue>
    </source>
</reference>
<keyword evidence="3" id="KW-1185">Reference proteome</keyword>
<evidence type="ECO:0000256" key="1">
    <source>
        <dbReference type="SAM" id="MobiDB-lite"/>
    </source>
</evidence>
<name>A0AA40KUC7_9HYME</name>